<keyword evidence="11" id="KW-1185">Reference proteome</keyword>
<dbReference type="HAMAP" id="MF_00002">
    <property type="entry name" value="Asp_carb_tr_reg"/>
    <property type="match status" value="1"/>
</dbReference>
<evidence type="ECO:0000256" key="7">
    <source>
        <dbReference type="HAMAP-Rule" id="MF_00002"/>
    </source>
</evidence>
<dbReference type="GO" id="GO:0006221">
    <property type="term" value="P:pyrimidine nucleotide biosynthetic process"/>
    <property type="evidence" value="ECO:0007669"/>
    <property type="project" value="UniProtKB-UniRule"/>
</dbReference>
<sequence length="154" mass="17743">MRKPKELKVKPIKNGTVIDHITSNKALHVLKILGLPDGKSRVTVAINMESSRYGSKDIVKVENRELESSEVDQIALIAPKATINIIRDYEIVEKWKVHLLDEVHGILKCPNPNCITNKREPVKTRFYVINREPVILRCHFCERLMSEDEIESQF</sequence>
<feature type="domain" description="Aspartate carbamoyltransferase regulatory subunit C-terminal" evidence="9">
    <location>
        <begin position="102"/>
        <end position="150"/>
    </location>
</feature>
<dbReference type="GO" id="GO:0009347">
    <property type="term" value="C:aspartate carbamoyltransferase complex"/>
    <property type="evidence" value="ECO:0007669"/>
    <property type="project" value="InterPro"/>
</dbReference>
<dbReference type="InterPro" id="IPR036793">
    <property type="entry name" value="Asp_carbatrfase_reg_N_sf"/>
</dbReference>
<accession>A0A328PHT0</accession>
<dbReference type="InterPro" id="IPR020542">
    <property type="entry name" value="Asp_carbamoyltrfase_reg_C"/>
</dbReference>
<evidence type="ECO:0000259" key="9">
    <source>
        <dbReference type="Pfam" id="PF02748"/>
    </source>
</evidence>
<dbReference type="EMBL" id="QLOE01000003">
    <property type="protein sequence ID" value="RAO79395.1"/>
    <property type="molecule type" value="Genomic_DNA"/>
</dbReference>
<evidence type="ECO:0000313" key="10">
    <source>
        <dbReference type="EMBL" id="RAO79395.1"/>
    </source>
</evidence>
<comment type="caution">
    <text evidence="10">The sequence shown here is derived from an EMBL/GenBank/DDBJ whole genome shotgun (WGS) entry which is preliminary data.</text>
</comment>
<dbReference type="Pfam" id="PF02748">
    <property type="entry name" value="PyrI_C"/>
    <property type="match status" value="1"/>
</dbReference>
<dbReference type="NCBIfam" id="TIGR00240">
    <property type="entry name" value="ATCase_reg"/>
    <property type="match status" value="1"/>
</dbReference>
<reference evidence="10 11" key="1">
    <citation type="submission" date="2018-06" db="EMBL/GenBank/DDBJ databases">
        <title>Draft genome sequence of hyperthermophilic methanogen Methanothermobacter tenebrarum sp. MCM-B 1447.</title>
        <authorList>
            <person name="Pore S.D."/>
            <person name="Dagar S."/>
            <person name="Dhakephalkar P.K."/>
        </authorList>
    </citation>
    <scope>NUCLEOTIDE SEQUENCE [LARGE SCALE GENOMIC DNA]</scope>
    <source>
        <strain evidence="10 11">MCM B 1447</strain>
    </source>
</reference>
<feature type="binding site" evidence="7">
    <location>
        <position position="138"/>
    </location>
    <ligand>
        <name>Zn(2+)</name>
        <dbReference type="ChEBI" id="CHEBI:29105"/>
    </ligand>
</feature>
<dbReference type="GO" id="GO:0016740">
    <property type="term" value="F:transferase activity"/>
    <property type="evidence" value="ECO:0007669"/>
    <property type="project" value="UniProtKB-KW"/>
</dbReference>
<dbReference type="Gene3D" id="2.30.30.20">
    <property type="entry name" value="Aspartate carbamoyltransferase regulatory subunit, C-terminal domain"/>
    <property type="match status" value="1"/>
</dbReference>
<evidence type="ECO:0000259" key="8">
    <source>
        <dbReference type="Pfam" id="PF01948"/>
    </source>
</evidence>
<dbReference type="InterPro" id="IPR002801">
    <property type="entry name" value="Asp_carbamoylTrfase_reg"/>
</dbReference>
<evidence type="ECO:0000256" key="1">
    <source>
        <dbReference type="ARBA" id="ARBA00002565"/>
    </source>
</evidence>
<feature type="binding site" evidence="7">
    <location>
        <position position="114"/>
    </location>
    <ligand>
        <name>Zn(2+)</name>
        <dbReference type="ChEBI" id="CHEBI:29105"/>
    </ligand>
</feature>
<dbReference type="Gene3D" id="3.30.70.140">
    <property type="entry name" value="Aspartate carbamoyltransferase regulatory subunit, N-terminal domain"/>
    <property type="match status" value="1"/>
</dbReference>
<comment type="subunit">
    <text evidence="7">Contains catalytic and regulatory chains.</text>
</comment>
<dbReference type="Pfam" id="PF01948">
    <property type="entry name" value="PyrI"/>
    <property type="match status" value="1"/>
</dbReference>
<dbReference type="GO" id="GO:0046872">
    <property type="term" value="F:metal ion binding"/>
    <property type="evidence" value="ECO:0007669"/>
    <property type="project" value="UniProtKB-KW"/>
</dbReference>
<dbReference type="InterPro" id="IPR020545">
    <property type="entry name" value="Asp_carbamoyltransf_reg_N"/>
</dbReference>
<evidence type="ECO:0000256" key="4">
    <source>
        <dbReference type="ARBA" id="ARBA00022723"/>
    </source>
</evidence>
<comment type="cofactor">
    <cofactor evidence="7">
        <name>Zn(2+)</name>
        <dbReference type="ChEBI" id="CHEBI:29105"/>
    </cofactor>
    <text evidence="7">Binds 1 zinc ion per subunit.</text>
</comment>
<evidence type="ECO:0000256" key="3">
    <source>
        <dbReference type="ARBA" id="ARBA00021764"/>
    </source>
</evidence>
<feature type="binding site" evidence="7">
    <location>
        <position position="109"/>
    </location>
    <ligand>
        <name>Zn(2+)</name>
        <dbReference type="ChEBI" id="CHEBI:29105"/>
    </ligand>
</feature>
<evidence type="ECO:0000256" key="5">
    <source>
        <dbReference type="ARBA" id="ARBA00022833"/>
    </source>
</evidence>
<feature type="domain" description="Aspartate carbamoyltransferase regulatory subunit N-terminal" evidence="8">
    <location>
        <begin position="7"/>
        <end position="98"/>
    </location>
</feature>
<keyword evidence="6 7" id="KW-0665">Pyrimidine biosynthesis</keyword>
<comment type="similarity">
    <text evidence="2 7">Belongs to the PyrI family.</text>
</comment>
<feature type="binding site" evidence="7">
    <location>
        <position position="141"/>
    </location>
    <ligand>
        <name>Zn(2+)</name>
        <dbReference type="ChEBI" id="CHEBI:29105"/>
    </ligand>
</feature>
<name>A0A328PHT0_9EURY</name>
<proteinExistence type="inferred from homology"/>
<evidence type="ECO:0000256" key="6">
    <source>
        <dbReference type="ARBA" id="ARBA00022975"/>
    </source>
</evidence>
<keyword evidence="5 7" id="KW-0862">Zinc</keyword>
<keyword evidence="10" id="KW-0808">Transferase</keyword>
<dbReference type="RefSeq" id="WP_112093683.1">
    <property type="nucleotide sequence ID" value="NZ_QLOE01000003.1"/>
</dbReference>
<dbReference type="GO" id="GO:0006207">
    <property type="term" value="P:'de novo' pyrimidine nucleobase biosynthetic process"/>
    <property type="evidence" value="ECO:0007669"/>
    <property type="project" value="InterPro"/>
</dbReference>
<protein>
    <recommendedName>
        <fullName evidence="3 7">Aspartate carbamoyltransferase regulatory chain</fullName>
    </recommendedName>
</protein>
<evidence type="ECO:0000256" key="2">
    <source>
        <dbReference type="ARBA" id="ARBA00010498"/>
    </source>
</evidence>
<dbReference type="SUPFAM" id="SSF57825">
    <property type="entry name" value="Aspartate carbamoyltransferase, Regulatory-chain, C-terminal domain"/>
    <property type="match status" value="1"/>
</dbReference>
<gene>
    <name evidence="7 10" type="primary">pyrI</name>
    <name evidence="10" type="ORF">DPC56_03565</name>
</gene>
<dbReference type="InterPro" id="IPR036792">
    <property type="entry name" value="Asp_carbatrfase_reg_C_sf"/>
</dbReference>
<dbReference type="AlphaFoldDB" id="A0A328PHT0"/>
<organism evidence="10 11">
    <name type="scientific">Methanothermobacter tenebrarum</name>
    <dbReference type="NCBI Taxonomy" id="680118"/>
    <lineage>
        <taxon>Archaea</taxon>
        <taxon>Methanobacteriati</taxon>
        <taxon>Methanobacteriota</taxon>
        <taxon>Methanomada group</taxon>
        <taxon>Methanobacteria</taxon>
        <taxon>Methanobacteriales</taxon>
        <taxon>Methanobacteriaceae</taxon>
        <taxon>Methanothermobacter</taxon>
    </lineage>
</organism>
<dbReference type="SUPFAM" id="SSF54893">
    <property type="entry name" value="Aspartate carbamoyltransferase, Regulatory-chain, N-terminal domain"/>
    <property type="match status" value="1"/>
</dbReference>
<evidence type="ECO:0000313" key="11">
    <source>
        <dbReference type="Proteomes" id="UP000249782"/>
    </source>
</evidence>
<dbReference type="PANTHER" id="PTHR35805:SF1">
    <property type="entry name" value="ASPARTATE CARBAMOYLTRANSFERASE REGULATORY CHAIN"/>
    <property type="match status" value="1"/>
</dbReference>
<keyword evidence="4 7" id="KW-0479">Metal-binding</keyword>
<comment type="function">
    <text evidence="1 7">Involved in allosteric regulation of aspartate carbamoyltransferase.</text>
</comment>
<dbReference type="PANTHER" id="PTHR35805">
    <property type="entry name" value="ASPARTATE CARBAMOYLTRANSFERASE REGULATORY CHAIN"/>
    <property type="match status" value="1"/>
</dbReference>
<dbReference type="OrthoDB" id="7000at2157"/>
<dbReference type="Proteomes" id="UP000249782">
    <property type="component" value="Unassembled WGS sequence"/>
</dbReference>